<protein>
    <recommendedName>
        <fullName evidence="4">Ig-like domain-containing protein</fullName>
    </recommendedName>
</protein>
<dbReference type="Proteomes" id="UP001626550">
    <property type="component" value="Unassembled WGS sequence"/>
</dbReference>
<evidence type="ECO:0000313" key="2">
    <source>
        <dbReference type="EMBL" id="KAL3312384.1"/>
    </source>
</evidence>
<name>A0ABD2PYN2_9PLAT</name>
<dbReference type="AlphaFoldDB" id="A0ABD2PYN2"/>
<feature type="region of interest" description="Disordered" evidence="1">
    <location>
        <begin position="803"/>
        <end position="832"/>
    </location>
</feature>
<gene>
    <name evidence="2" type="ORF">Ciccas_009025</name>
</gene>
<keyword evidence="3" id="KW-1185">Reference proteome</keyword>
<comment type="caution">
    <text evidence="2">The sequence shown here is derived from an EMBL/GenBank/DDBJ whole genome shotgun (WGS) entry which is preliminary data.</text>
</comment>
<feature type="compositionally biased region" description="Basic and acidic residues" evidence="1">
    <location>
        <begin position="808"/>
        <end position="831"/>
    </location>
</feature>
<evidence type="ECO:0000313" key="3">
    <source>
        <dbReference type="Proteomes" id="UP001626550"/>
    </source>
</evidence>
<organism evidence="2 3">
    <name type="scientific">Cichlidogyrus casuarinus</name>
    <dbReference type="NCBI Taxonomy" id="1844966"/>
    <lineage>
        <taxon>Eukaryota</taxon>
        <taxon>Metazoa</taxon>
        <taxon>Spiralia</taxon>
        <taxon>Lophotrochozoa</taxon>
        <taxon>Platyhelminthes</taxon>
        <taxon>Monogenea</taxon>
        <taxon>Monopisthocotylea</taxon>
        <taxon>Dactylogyridea</taxon>
        <taxon>Ancyrocephalidae</taxon>
        <taxon>Cichlidogyrus</taxon>
    </lineage>
</organism>
<dbReference type="EMBL" id="JBJKFK010001721">
    <property type="protein sequence ID" value="KAL3312384.1"/>
    <property type="molecule type" value="Genomic_DNA"/>
</dbReference>
<evidence type="ECO:0008006" key="4">
    <source>
        <dbReference type="Google" id="ProtNLM"/>
    </source>
</evidence>
<evidence type="ECO:0000256" key="1">
    <source>
        <dbReference type="SAM" id="MobiDB-lite"/>
    </source>
</evidence>
<sequence>MKDGQPIKDVRKSWEFRRLDDEPIETAFLAEQLQTATNGSTVNMVGMRPALQLAKGRCVVIVTKTGSRHVSPYFRFQPTSTEDSPPIFDPAGIDLTNLDIKVVGLIADGSLSKVEGDNVTLSCSASDRPGGLRGQCVAIHRGLIDMNDGGMSILDSLGDQDSNRYLQRSPSFVIHVQPKDGAADPYTSDLPTSWIPGEDTVNSVQLTIEGLEKDGKVKARVGDKLSLTCLAKDTKTGHTLSEKPNSFYKWEMRKSRGGETLGYQELASGGLEVRQSVVTGSEVILRNLYTPDSNVDKDGLVFGRCVYHYAGKQIEGLDDPAIGSQQDYSRILKEGDYADLNCYAIDKRSGLRISQEQVKVDWLFIDENGAHLQKPLAQTEIVDGGTLSIQDIVVLVDGLDDSGQLKAEENSDLTLSGRAVFSNGQEVPKDKINWAWEWRNQNDEPIDMSTVVEKLRSSDNSVTLEGLKPGRAMKGRIIAVYTGPTKDNPNCIDDCPQKTFSSSFFNLVITPINPNPPAEDEQVLNPELRPKEGKNDDMLVSFTGPAVQEDGTLNLSQGSSVELQISMKKKSSGESISDTSDPSLHGYSYQVVQVNGEPTSIDLIADSVEFDSKTGSLKLDNIKATDQILRIRPIALVNEKPASETGPKGPYPLTKYSGPYSMINIDGKASEGLTDDVDLPGKKYTVLIPDVDEQGQVVVSPGQNLYVKTKVVDSDGKQVYSMPYGTEFSWQFVDSKGDPVTSPALIASSIQKSADGTLELKGVEKSAVTGGYAGRAIMKVPYKTASGQMSYQTYSSDYFKFTAPATDEPEKPDDAGKDSEDTPTDQERIPDYDLEVVSSTSPIFKTEQDTVVVVSRREREFDVSHAVPAF</sequence>
<reference evidence="2 3" key="1">
    <citation type="submission" date="2024-11" db="EMBL/GenBank/DDBJ databases">
        <title>Adaptive evolution of stress response genes in parasites aligns with host niche diversity.</title>
        <authorList>
            <person name="Hahn C."/>
            <person name="Resl P."/>
        </authorList>
    </citation>
    <scope>NUCLEOTIDE SEQUENCE [LARGE SCALE GENOMIC DNA]</scope>
    <source>
        <strain evidence="2">EGGRZ-B1_66</strain>
        <tissue evidence="2">Body</tissue>
    </source>
</reference>
<proteinExistence type="predicted"/>
<accession>A0ABD2PYN2</accession>